<dbReference type="Proteomes" id="UP000248340">
    <property type="component" value="Unassembled WGS sequence"/>
</dbReference>
<gene>
    <name evidence="2" type="ORF">BO82DRAFT_324311</name>
</gene>
<reference evidence="2 3" key="1">
    <citation type="submission" date="2016-12" db="EMBL/GenBank/DDBJ databases">
        <title>The genomes of Aspergillus section Nigri reveals drivers in fungal speciation.</title>
        <authorList>
            <consortium name="DOE Joint Genome Institute"/>
            <person name="Vesth T.C."/>
            <person name="Nybo J."/>
            <person name="Theobald S."/>
            <person name="Brandl J."/>
            <person name="Frisvad J.C."/>
            <person name="Nielsen K.F."/>
            <person name="Lyhne E.K."/>
            <person name="Kogle M.E."/>
            <person name="Kuo A."/>
            <person name="Riley R."/>
            <person name="Clum A."/>
            <person name="Nolan M."/>
            <person name="Lipzen A."/>
            <person name="Salamov A."/>
            <person name="Henrissat B."/>
            <person name="Wiebenga A."/>
            <person name="De Vries R.P."/>
            <person name="Grigoriev I.V."/>
            <person name="Mortensen U.H."/>
            <person name="Andersen M.R."/>
            <person name="Baker S.E."/>
        </authorList>
    </citation>
    <scope>NUCLEOTIDE SEQUENCE [LARGE SCALE GENOMIC DNA]</scope>
    <source>
        <strain evidence="2 3">CBS 121591</strain>
    </source>
</reference>
<evidence type="ECO:0000256" key="1">
    <source>
        <dbReference type="SAM" id="MobiDB-lite"/>
    </source>
</evidence>
<dbReference type="STRING" id="1448315.A0A319CP50"/>
<name>A0A319CP50_9EURO</name>
<dbReference type="OrthoDB" id="4503105at2759"/>
<feature type="region of interest" description="Disordered" evidence="1">
    <location>
        <begin position="84"/>
        <end position="119"/>
    </location>
</feature>
<protein>
    <submittedName>
        <fullName evidence="2">Uncharacterized protein</fullName>
    </submittedName>
</protein>
<keyword evidence="3" id="KW-1185">Reference proteome</keyword>
<feature type="region of interest" description="Disordered" evidence="1">
    <location>
        <begin position="399"/>
        <end position="419"/>
    </location>
</feature>
<proteinExistence type="predicted"/>
<dbReference type="EMBL" id="KZ821674">
    <property type="protein sequence ID" value="PYH86994.1"/>
    <property type="molecule type" value="Genomic_DNA"/>
</dbReference>
<evidence type="ECO:0000313" key="2">
    <source>
        <dbReference type="EMBL" id="PYH86994.1"/>
    </source>
</evidence>
<sequence>MPSFKHQHQQQKHHSFHPPPLFWDKLSKLWLTKSALREANRRNRSLFLYQGSSSIPHTFAPDFLRNCSTARLKEVRRFSRCGGPDLSDIRDYPAPAHFDQYSMDPDDPSPKRTTTKGSTAYDPHFEGHLNDHGIFMPSGTYPDGTKPPRPANIAEIQRRLRNSRPSMALSENSLEREYENFTTVNDKTSDEQLVVKKILPFLEGSQQYSFEDGGNHSFTNLTPLTDGTLANATPDFYHGARPNQLDNDIREDLSNTIIPTRRTNRPIAPNFFLETKGHDGSSAVLKRQACYDAALGARAMHALQQYGHGQSSNKPNYYDNNAYTIAATFKDGLLGLYVTHPTRSTDNNDPDTNYVMTQAGQWALHGDPDTYQRGITAYRNAQDLAREFRDDLIRQANEQYAAGQDNASGSDGSEETIKL</sequence>
<dbReference type="VEuPathDB" id="FungiDB:BO82DRAFT_324311"/>
<dbReference type="GeneID" id="37135565"/>
<organism evidence="2 3">
    <name type="scientific">Aspergillus uvarum CBS 121591</name>
    <dbReference type="NCBI Taxonomy" id="1448315"/>
    <lineage>
        <taxon>Eukaryota</taxon>
        <taxon>Fungi</taxon>
        <taxon>Dikarya</taxon>
        <taxon>Ascomycota</taxon>
        <taxon>Pezizomycotina</taxon>
        <taxon>Eurotiomycetes</taxon>
        <taxon>Eurotiomycetidae</taxon>
        <taxon>Eurotiales</taxon>
        <taxon>Aspergillaceae</taxon>
        <taxon>Aspergillus</taxon>
        <taxon>Aspergillus subgen. Circumdati</taxon>
    </lineage>
</organism>
<dbReference type="AlphaFoldDB" id="A0A319CP50"/>
<evidence type="ECO:0000313" key="3">
    <source>
        <dbReference type="Proteomes" id="UP000248340"/>
    </source>
</evidence>
<dbReference type="RefSeq" id="XP_025497194.1">
    <property type="nucleotide sequence ID" value="XM_025632824.1"/>
</dbReference>
<accession>A0A319CP50</accession>